<dbReference type="PROSITE" id="PS51257">
    <property type="entry name" value="PROKAR_LIPOPROTEIN"/>
    <property type="match status" value="1"/>
</dbReference>
<keyword evidence="1" id="KW-0732">Signal</keyword>
<proteinExistence type="predicted"/>
<dbReference type="EMBL" id="JACIJH010000003">
    <property type="protein sequence ID" value="MBB5706089.1"/>
    <property type="molecule type" value="Genomic_DNA"/>
</dbReference>
<organism evidence="2 3">
    <name type="scientific">Sphingopyxis panaciterrulae</name>
    <dbReference type="NCBI Taxonomy" id="462372"/>
    <lineage>
        <taxon>Bacteria</taxon>
        <taxon>Pseudomonadati</taxon>
        <taxon>Pseudomonadota</taxon>
        <taxon>Alphaproteobacteria</taxon>
        <taxon>Sphingomonadales</taxon>
        <taxon>Sphingomonadaceae</taxon>
        <taxon>Sphingopyxis</taxon>
    </lineage>
</organism>
<feature type="signal peptide" evidence="1">
    <location>
        <begin position="1"/>
        <end position="24"/>
    </location>
</feature>
<evidence type="ECO:0000313" key="3">
    <source>
        <dbReference type="Proteomes" id="UP000537161"/>
    </source>
</evidence>
<protein>
    <submittedName>
        <fullName evidence="2">Putative hemolysin</fullName>
    </submittedName>
</protein>
<feature type="chain" id="PRO_5030999564" evidence="1">
    <location>
        <begin position="25"/>
        <end position="178"/>
    </location>
</feature>
<accession>A0A7W9B4E7</accession>
<sequence length="178" mass="19020">MRRISALLAVGLLLTGCNRPASQAADSPIDARNPLEVAARQRGVVQAEASDPTGVFERRHELGRDAMCVVPDGAGQWRFALAAAFGSALSCRAEGRIAREGDGWRFTFAGVQDCSVLLHEEEDELRLPGMLPTQCDSLCAGRVSLAGLRLPRASWSAADAKSLRMRDEAGNMVRPCGG</sequence>
<dbReference type="AlphaFoldDB" id="A0A7W9B4E7"/>
<evidence type="ECO:0000256" key="1">
    <source>
        <dbReference type="SAM" id="SignalP"/>
    </source>
</evidence>
<evidence type="ECO:0000313" key="2">
    <source>
        <dbReference type="EMBL" id="MBB5706089.1"/>
    </source>
</evidence>
<dbReference type="Proteomes" id="UP000537161">
    <property type="component" value="Unassembled WGS sequence"/>
</dbReference>
<dbReference type="RefSeq" id="WP_184096708.1">
    <property type="nucleotide sequence ID" value="NZ_JACIJH010000003.1"/>
</dbReference>
<reference evidence="2 3" key="1">
    <citation type="submission" date="2020-08" db="EMBL/GenBank/DDBJ databases">
        <title>Genomic Encyclopedia of Type Strains, Phase IV (KMG-IV): sequencing the most valuable type-strain genomes for metagenomic binning, comparative biology and taxonomic classification.</title>
        <authorList>
            <person name="Goeker M."/>
        </authorList>
    </citation>
    <scope>NUCLEOTIDE SEQUENCE [LARGE SCALE GENOMIC DNA]</scope>
    <source>
        <strain evidence="2 3">DSM 27163</strain>
    </source>
</reference>
<gene>
    <name evidence="2" type="ORF">FHR21_001433</name>
</gene>
<keyword evidence="3" id="KW-1185">Reference proteome</keyword>
<name>A0A7W9B4E7_9SPHN</name>
<comment type="caution">
    <text evidence="2">The sequence shown here is derived from an EMBL/GenBank/DDBJ whole genome shotgun (WGS) entry which is preliminary data.</text>
</comment>